<dbReference type="PROSITE" id="PS00768">
    <property type="entry name" value="TRANSTHYRETIN_1"/>
    <property type="match status" value="1"/>
</dbReference>
<dbReference type="GO" id="GO:0033971">
    <property type="term" value="F:hydroxyisourate hydrolase activity"/>
    <property type="evidence" value="ECO:0007669"/>
    <property type="project" value="UniProtKB-EC"/>
</dbReference>
<dbReference type="PRINTS" id="PR00189">
    <property type="entry name" value="TRNSTHYRETIN"/>
</dbReference>
<dbReference type="EC" id="3.5.2.17" evidence="5 9"/>
<evidence type="ECO:0000256" key="3">
    <source>
        <dbReference type="ARBA" id="ARBA00009850"/>
    </source>
</evidence>
<evidence type="ECO:0000256" key="6">
    <source>
        <dbReference type="ARBA" id="ARBA00017539"/>
    </source>
</evidence>
<dbReference type="Proteomes" id="UP000306791">
    <property type="component" value="Unassembled WGS sequence"/>
</dbReference>
<dbReference type="InterPro" id="IPR023418">
    <property type="entry name" value="Thyroxine_BS"/>
</dbReference>
<evidence type="ECO:0000313" key="12">
    <source>
        <dbReference type="Proteomes" id="UP000306791"/>
    </source>
</evidence>
<keyword evidence="8 9" id="KW-0378">Hydrolase</keyword>
<keyword evidence="12" id="KW-1185">Reference proteome</keyword>
<evidence type="ECO:0000256" key="1">
    <source>
        <dbReference type="ARBA" id="ARBA00001043"/>
    </source>
</evidence>
<gene>
    <name evidence="11" type="primary">uraH</name>
    <name evidence="11" type="ORF">FDY93_11670</name>
</gene>
<dbReference type="Gene3D" id="2.60.40.180">
    <property type="entry name" value="Transthyretin/hydroxyisourate hydrolase domain"/>
    <property type="match status" value="1"/>
</dbReference>
<evidence type="ECO:0000259" key="10">
    <source>
        <dbReference type="Pfam" id="PF00576"/>
    </source>
</evidence>
<dbReference type="InterPro" id="IPR014306">
    <property type="entry name" value="Hydroxyisourate_hydrolase"/>
</dbReference>
<dbReference type="PANTHER" id="PTHR10395">
    <property type="entry name" value="URICASE AND TRANSTHYRETIN-RELATED"/>
    <property type="match status" value="1"/>
</dbReference>
<evidence type="ECO:0000256" key="5">
    <source>
        <dbReference type="ARBA" id="ARBA00012609"/>
    </source>
</evidence>
<dbReference type="NCBIfam" id="TIGR02962">
    <property type="entry name" value="hdxy_isourate"/>
    <property type="match status" value="1"/>
</dbReference>
<organism evidence="11 12">
    <name type="scientific">Microbulbifer harenosus</name>
    <dbReference type="NCBI Taxonomy" id="2576840"/>
    <lineage>
        <taxon>Bacteria</taxon>
        <taxon>Pseudomonadati</taxon>
        <taxon>Pseudomonadota</taxon>
        <taxon>Gammaproteobacteria</taxon>
        <taxon>Cellvibrionales</taxon>
        <taxon>Microbulbiferaceae</taxon>
        <taxon>Microbulbifer</taxon>
    </lineage>
</organism>
<evidence type="ECO:0000256" key="7">
    <source>
        <dbReference type="ARBA" id="ARBA00022631"/>
    </source>
</evidence>
<dbReference type="InterPro" id="IPR023416">
    <property type="entry name" value="Transthyretin/HIU_hydrolase_d"/>
</dbReference>
<comment type="catalytic activity">
    <reaction evidence="1 9">
        <text>5-hydroxyisourate + H2O = 5-hydroxy-2-oxo-4-ureido-2,5-dihydro-1H-imidazole-5-carboxylate + H(+)</text>
        <dbReference type="Rhea" id="RHEA:23736"/>
        <dbReference type="ChEBI" id="CHEBI:15377"/>
        <dbReference type="ChEBI" id="CHEBI:15378"/>
        <dbReference type="ChEBI" id="CHEBI:18072"/>
        <dbReference type="ChEBI" id="CHEBI:58639"/>
        <dbReference type="EC" id="3.5.2.17"/>
    </reaction>
</comment>
<comment type="subunit">
    <text evidence="4 9">Homotetramer.</text>
</comment>
<evidence type="ECO:0000256" key="4">
    <source>
        <dbReference type="ARBA" id="ARBA00011881"/>
    </source>
</evidence>
<dbReference type="SUPFAM" id="SSF49472">
    <property type="entry name" value="Transthyretin (synonym: prealbumin)"/>
    <property type="match status" value="1"/>
</dbReference>
<comment type="similarity">
    <text evidence="3 9">Belongs to the transthyretin family. 5-hydroxyisourate hydrolase subfamily.</text>
</comment>
<dbReference type="PANTHER" id="PTHR10395:SF7">
    <property type="entry name" value="5-HYDROXYISOURATE HYDROLASE"/>
    <property type="match status" value="1"/>
</dbReference>
<protein>
    <recommendedName>
        <fullName evidence="6 9">5-hydroxyisourate hydrolase</fullName>
        <shortName evidence="9">HIU hydrolase</shortName>
        <shortName evidence="9">HIUHase</shortName>
        <ecNumber evidence="5 9">3.5.2.17</ecNumber>
    </recommendedName>
</protein>
<evidence type="ECO:0000256" key="2">
    <source>
        <dbReference type="ARBA" id="ARBA00002704"/>
    </source>
</evidence>
<dbReference type="InterPro" id="IPR000895">
    <property type="entry name" value="Transthyretin/HIU_hydrolase"/>
</dbReference>
<evidence type="ECO:0000256" key="8">
    <source>
        <dbReference type="ARBA" id="ARBA00022801"/>
    </source>
</evidence>
<dbReference type="EMBL" id="VANI01000011">
    <property type="protein sequence ID" value="TLM77010.1"/>
    <property type="molecule type" value="Genomic_DNA"/>
</dbReference>
<dbReference type="Pfam" id="PF00576">
    <property type="entry name" value="Transthyretin"/>
    <property type="match status" value="1"/>
</dbReference>
<accession>A0ABY2UM95</accession>
<sequence>MHKAPITTHILDLHRGLPAAGVTVELHCAGLPLAIAETDSDGRIQQWGKDFELVPEHWSLVFQLQPWFEKYGGECFFPRATLEFMVIDRNRHHHVPLLLNQYGYTTYRGS</sequence>
<dbReference type="RefSeq" id="WP_138235918.1">
    <property type="nucleotide sequence ID" value="NZ_CP185860.1"/>
</dbReference>
<reference evidence="11 12" key="1">
    <citation type="submission" date="2019-05" db="EMBL/GenBank/DDBJ databases">
        <title>Microbulbifer harenosus sp. nov., an alginate-degrading bacterium isolated from coastal sand.</title>
        <authorList>
            <person name="Huang H."/>
            <person name="Mo K."/>
            <person name="Bao S."/>
        </authorList>
    </citation>
    <scope>NUCLEOTIDE SEQUENCE [LARGE SCALE GENOMIC DNA]</scope>
    <source>
        <strain evidence="11 12">HB161719</strain>
    </source>
</reference>
<keyword evidence="7 9" id="KW-0659">Purine metabolism</keyword>
<comment type="caution">
    <text evidence="11">The sequence shown here is derived from an EMBL/GenBank/DDBJ whole genome shotgun (WGS) entry which is preliminary data.</text>
</comment>
<evidence type="ECO:0000256" key="9">
    <source>
        <dbReference type="RuleBase" id="RU361270"/>
    </source>
</evidence>
<evidence type="ECO:0000313" key="11">
    <source>
        <dbReference type="EMBL" id="TLM77010.1"/>
    </source>
</evidence>
<dbReference type="InterPro" id="IPR036817">
    <property type="entry name" value="Transthyretin/HIU_hydrolase_sf"/>
</dbReference>
<name>A0ABY2UM95_9GAMM</name>
<comment type="function">
    <text evidence="2">Catalyzes the hydrolysis of 5-hydroxyisourate (HIU) to 2-oxo-4-hydroxy-4-carboxy-5-ureidoimidazoline (OHCU).</text>
</comment>
<proteinExistence type="inferred from homology"/>
<feature type="domain" description="Transthyretin/hydroxyisourate hydrolase" evidence="10">
    <location>
        <begin position="6"/>
        <end position="109"/>
    </location>
</feature>